<accession>A0A395HWT2</accession>
<feature type="domain" description="Hemerythrin-like" evidence="1">
    <location>
        <begin position="15"/>
        <end position="140"/>
    </location>
</feature>
<dbReference type="Proteomes" id="UP000248961">
    <property type="component" value="Unassembled WGS sequence"/>
</dbReference>
<reference evidence="2 3" key="1">
    <citation type="submission" date="2018-02" db="EMBL/GenBank/DDBJ databases">
        <title>The genomes of Aspergillus section Nigri reveals drivers in fungal speciation.</title>
        <authorList>
            <consortium name="DOE Joint Genome Institute"/>
            <person name="Vesth T.C."/>
            <person name="Nybo J."/>
            <person name="Theobald S."/>
            <person name="Brandl J."/>
            <person name="Frisvad J.C."/>
            <person name="Nielsen K.F."/>
            <person name="Lyhne E.K."/>
            <person name="Kogle M.E."/>
            <person name="Kuo A."/>
            <person name="Riley R."/>
            <person name="Clum A."/>
            <person name="Nolan M."/>
            <person name="Lipzen A."/>
            <person name="Salamov A."/>
            <person name="Henrissat B."/>
            <person name="Wiebenga A."/>
            <person name="De vries R.P."/>
            <person name="Grigoriev I.V."/>
            <person name="Mortensen U.H."/>
            <person name="Andersen M.R."/>
            <person name="Baker S.E."/>
        </authorList>
    </citation>
    <scope>NUCLEOTIDE SEQUENCE [LARGE SCALE GENOMIC DNA]</scope>
    <source>
        <strain evidence="2 3">CBS 101889</strain>
    </source>
</reference>
<sequence>PPLSPKEFRIYNRLAEHMEHFHTSFKMEYNTLLKATDPKTKKPPLSPKALLTHCQEFMHHLDIHHKIEETHIFPVLARRMPAFRRELALVGQHRAIHAGMDALGAYVAECRGGARELDRAEVRRLLEGFGGVLLAHLDEEVFALRAENMRSFWSISEMSALPI</sequence>
<dbReference type="RefSeq" id="XP_025551039.1">
    <property type="nucleotide sequence ID" value="XM_025691312.1"/>
</dbReference>
<evidence type="ECO:0000313" key="3">
    <source>
        <dbReference type="Proteomes" id="UP000248961"/>
    </source>
</evidence>
<gene>
    <name evidence="2" type="ORF">BO97DRAFT_326117</name>
</gene>
<dbReference type="EMBL" id="KZ824286">
    <property type="protein sequence ID" value="RAL11885.1"/>
    <property type="molecule type" value="Genomic_DNA"/>
</dbReference>
<dbReference type="InterPro" id="IPR053206">
    <property type="entry name" value="Dimeric_xanthone_biosynth"/>
</dbReference>
<dbReference type="GeneID" id="37195601"/>
<organism evidence="2 3">
    <name type="scientific">Aspergillus homomorphus (strain CBS 101889)</name>
    <dbReference type="NCBI Taxonomy" id="1450537"/>
    <lineage>
        <taxon>Eukaryota</taxon>
        <taxon>Fungi</taxon>
        <taxon>Dikarya</taxon>
        <taxon>Ascomycota</taxon>
        <taxon>Pezizomycotina</taxon>
        <taxon>Eurotiomycetes</taxon>
        <taxon>Eurotiomycetidae</taxon>
        <taxon>Eurotiales</taxon>
        <taxon>Aspergillaceae</taxon>
        <taxon>Aspergillus</taxon>
        <taxon>Aspergillus subgen. Circumdati</taxon>
    </lineage>
</organism>
<dbReference type="PANTHER" id="PTHR38048">
    <property type="entry name" value="EXPRESSED PROTEIN"/>
    <property type="match status" value="1"/>
</dbReference>
<dbReference type="InterPro" id="IPR012312">
    <property type="entry name" value="Hemerythrin-like"/>
</dbReference>
<dbReference type="Gene3D" id="1.20.120.520">
    <property type="entry name" value="nmb1532 protein domain like"/>
    <property type="match status" value="1"/>
</dbReference>
<dbReference type="OrthoDB" id="10044044at2759"/>
<name>A0A395HWT2_ASPHC</name>
<feature type="non-terminal residue" evidence="2">
    <location>
        <position position="163"/>
    </location>
</feature>
<evidence type="ECO:0000313" key="2">
    <source>
        <dbReference type="EMBL" id="RAL11885.1"/>
    </source>
</evidence>
<dbReference type="AlphaFoldDB" id="A0A395HWT2"/>
<dbReference type="STRING" id="1450537.A0A395HWT2"/>
<dbReference type="PANTHER" id="PTHR38048:SF1">
    <property type="entry name" value="HEMERYTHRIN-LIKE DOMAIN-CONTAINING PROTEIN"/>
    <property type="match status" value="1"/>
</dbReference>
<keyword evidence="3" id="KW-1185">Reference proteome</keyword>
<protein>
    <recommendedName>
        <fullName evidence="1">Hemerythrin-like domain-containing protein</fullName>
    </recommendedName>
</protein>
<evidence type="ECO:0000259" key="1">
    <source>
        <dbReference type="Pfam" id="PF01814"/>
    </source>
</evidence>
<proteinExistence type="predicted"/>
<dbReference type="VEuPathDB" id="FungiDB:BO97DRAFT_326117"/>
<dbReference type="Pfam" id="PF01814">
    <property type="entry name" value="Hemerythrin"/>
    <property type="match status" value="1"/>
</dbReference>
<feature type="non-terminal residue" evidence="2">
    <location>
        <position position="1"/>
    </location>
</feature>
<dbReference type="CDD" id="cd12108">
    <property type="entry name" value="Hr-like"/>
    <property type="match status" value="1"/>
</dbReference>